<name>A0A6J6U123_9ZZZZ</name>
<dbReference type="InterPro" id="IPR014755">
    <property type="entry name" value="Cu-Rt/internalin_Ig-like"/>
</dbReference>
<evidence type="ECO:0000256" key="1">
    <source>
        <dbReference type="ARBA" id="ARBA00004196"/>
    </source>
</evidence>
<dbReference type="AlphaFoldDB" id="A0A6J6U123"/>
<dbReference type="EMBL" id="CAEZZC010000012">
    <property type="protein sequence ID" value="CAB4753611.1"/>
    <property type="molecule type" value="Genomic_DNA"/>
</dbReference>
<reference evidence="6" key="1">
    <citation type="submission" date="2020-05" db="EMBL/GenBank/DDBJ databases">
        <authorList>
            <person name="Chiriac C."/>
            <person name="Salcher M."/>
            <person name="Ghai R."/>
            <person name="Kavagutti S V."/>
        </authorList>
    </citation>
    <scope>NUCLEOTIDE SEQUENCE</scope>
</reference>
<dbReference type="GO" id="GO:0046688">
    <property type="term" value="P:response to copper ion"/>
    <property type="evidence" value="ECO:0007669"/>
    <property type="project" value="InterPro"/>
</dbReference>
<evidence type="ECO:0000313" key="7">
    <source>
        <dbReference type="EMBL" id="CAB4872227.1"/>
    </source>
</evidence>
<sequence length="124" mass="13376">MKKVTCAVIAITLILVGIQNANAHAQLTSSVPRKNQTIKVLPGLVWLEFDGNLLSFGDKQINRLTVTNAKKVRVDVGGSIVGGARISTKLKTGLPHGKYLVSYRIVSEDGHPVAGSYSFTYKPK</sequence>
<dbReference type="InterPro" id="IPR014756">
    <property type="entry name" value="Ig_E-set"/>
</dbReference>
<protein>
    <submittedName>
        <fullName evidence="6">Unannotated protein</fullName>
    </submittedName>
</protein>
<evidence type="ECO:0000313" key="8">
    <source>
        <dbReference type="EMBL" id="CAB4927799.1"/>
    </source>
</evidence>
<keyword evidence="3" id="KW-0732">Signal</keyword>
<dbReference type="EMBL" id="CAFBQL010000007">
    <property type="protein sequence ID" value="CAB5061631.1"/>
    <property type="molecule type" value="Genomic_DNA"/>
</dbReference>
<dbReference type="GO" id="GO:0006825">
    <property type="term" value="P:copper ion transport"/>
    <property type="evidence" value="ECO:0007669"/>
    <property type="project" value="InterPro"/>
</dbReference>
<proteinExistence type="predicted"/>
<evidence type="ECO:0000259" key="5">
    <source>
        <dbReference type="Pfam" id="PF04234"/>
    </source>
</evidence>
<dbReference type="Pfam" id="PF04234">
    <property type="entry name" value="CopC"/>
    <property type="match status" value="1"/>
</dbReference>
<comment type="subcellular location">
    <subcellularLocation>
        <location evidence="1">Cell envelope</location>
    </subcellularLocation>
</comment>
<dbReference type="Gene3D" id="2.60.40.1220">
    <property type="match status" value="1"/>
</dbReference>
<keyword evidence="2" id="KW-0479">Metal-binding</keyword>
<dbReference type="PANTHER" id="PTHR34820">
    <property type="entry name" value="INNER MEMBRANE PROTEIN YEBZ"/>
    <property type="match status" value="1"/>
</dbReference>
<evidence type="ECO:0000313" key="9">
    <source>
        <dbReference type="EMBL" id="CAB5061631.1"/>
    </source>
</evidence>
<dbReference type="InterPro" id="IPR007348">
    <property type="entry name" value="CopC_dom"/>
</dbReference>
<dbReference type="GO" id="GO:0005886">
    <property type="term" value="C:plasma membrane"/>
    <property type="evidence" value="ECO:0007669"/>
    <property type="project" value="TreeGrafter"/>
</dbReference>
<dbReference type="GO" id="GO:0042597">
    <property type="term" value="C:periplasmic space"/>
    <property type="evidence" value="ECO:0007669"/>
    <property type="project" value="InterPro"/>
</dbReference>
<keyword evidence="4" id="KW-0186">Copper</keyword>
<evidence type="ECO:0000256" key="3">
    <source>
        <dbReference type="ARBA" id="ARBA00022729"/>
    </source>
</evidence>
<feature type="domain" description="CopC" evidence="5">
    <location>
        <begin position="24"/>
        <end position="120"/>
    </location>
</feature>
<dbReference type="GO" id="GO:0030313">
    <property type="term" value="C:cell envelope"/>
    <property type="evidence" value="ECO:0007669"/>
    <property type="project" value="UniProtKB-SubCell"/>
</dbReference>
<dbReference type="EMBL" id="CAFBLE010000009">
    <property type="protein sequence ID" value="CAB4872227.1"/>
    <property type="molecule type" value="Genomic_DNA"/>
</dbReference>
<dbReference type="SUPFAM" id="SSF81296">
    <property type="entry name" value="E set domains"/>
    <property type="match status" value="1"/>
</dbReference>
<gene>
    <name evidence="6" type="ORF">UFOPK2822_00975</name>
    <name evidence="7" type="ORF">UFOPK3346_01099</name>
    <name evidence="8" type="ORF">UFOPK3670_01084</name>
    <name evidence="9" type="ORF">UFOPK4308_01130</name>
</gene>
<evidence type="ECO:0000313" key="6">
    <source>
        <dbReference type="EMBL" id="CAB4753611.1"/>
    </source>
</evidence>
<accession>A0A6J6U123</accession>
<organism evidence="6">
    <name type="scientific">freshwater metagenome</name>
    <dbReference type="NCBI Taxonomy" id="449393"/>
    <lineage>
        <taxon>unclassified sequences</taxon>
        <taxon>metagenomes</taxon>
        <taxon>ecological metagenomes</taxon>
    </lineage>
</organism>
<dbReference type="EMBL" id="CAFBMV010000007">
    <property type="protein sequence ID" value="CAB4927799.1"/>
    <property type="molecule type" value="Genomic_DNA"/>
</dbReference>
<evidence type="ECO:0000256" key="2">
    <source>
        <dbReference type="ARBA" id="ARBA00022723"/>
    </source>
</evidence>
<evidence type="ECO:0000256" key="4">
    <source>
        <dbReference type="ARBA" id="ARBA00023008"/>
    </source>
</evidence>
<dbReference type="GO" id="GO:0005507">
    <property type="term" value="F:copper ion binding"/>
    <property type="evidence" value="ECO:0007669"/>
    <property type="project" value="InterPro"/>
</dbReference>
<dbReference type="PANTHER" id="PTHR34820:SF4">
    <property type="entry name" value="INNER MEMBRANE PROTEIN YEBZ"/>
    <property type="match status" value="1"/>
</dbReference>
<dbReference type="InterPro" id="IPR032694">
    <property type="entry name" value="CopC/D"/>
</dbReference>